<dbReference type="PANTHER" id="PTHR44858">
    <property type="entry name" value="TETRATRICOPEPTIDE REPEAT PROTEIN 6"/>
    <property type="match status" value="1"/>
</dbReference>
<dbReference type="Pfam" id="PF13432">
    <property type="entry name" value="TPR_16"/>
    <property type="match status" value="4"/>
</dbReference>
<proteinExistence type="predicted"/>
<dbReference type="Proteomes" id="UP001387364">
    <property type="component" value="Chromosome"/>
</dbReference>
<dbReference type="SUPFAM" id="SSF48452">
    <property type="entry name" value="TPR-like"/>
    <property type="match status" value="4"/>
</dbReference>
<dbReference type="Pfam" id="PF13181">
    <property type="entry name" value="TPR_8"/>
    <property type="match status" value="1"/>
</dbReference>
<evidence type="ECO:0000256" key="3">
    <source>
        <dbReference type="PROSITE-ProRule" id="PRU00339"/>
    </source>
</evidence>
<dbReference type="InterPro" id="IPR011990">
    <property type="entry name" value="TPR-like_helical_dom_sf"/>
</dbReference>
<dbReference type="PANTHER" id="PTHR44858:SF1">
    <property type="entry name" value="UDP-N-ACETYLGLUCOSAMINE--PEPTIDE N-ACETYLGLUCOSAMINYLTRANSFERASE SPINDLY-RELATED"/>
    <property type="match status" value="1"/>
</dbReference>
<dbReference type="SMART" id="SM00028">
    <property type="entry name" value="TPR"/>
    <property type="match status" value="13"/>
</dbReference>
<accession>A0ABZ2N5Q6</accession>
<protein>
    <submittedName>
        <fullName evidence="4">Tetratricopeptide repeat protein</fullName>
    </submittedName>
</protein>
<dbReference type="RefSeq" id="WP_338752200.1">
    <property type="nucleotide sequence ID" value="NZ_CP147404.1"/>
</dbReference>
<evidence type="ECO:0000313" key="5">
    <source>
        <dbReference type="Proteomes" id="UP001387364"/>
    </source>
</evidence>
<keyword evidence="1" id="KW-0677">Repeat</keyword>
<evidence type="ECO:0000313" key="4">
    <source>
        <dbReference type="EMBL" id="WXB93054.1"/>
    </source>
</evidence>
<feature type="repeat" description="TPR" evidence="3">
    <location>
        <begin position="136"/>
        <end position="169"/>
    </location>
</feature>
<evidence type="ECO:0000256" key="1">
    <source>
        <dbReference type="ARBA" id="ARBA00022737"/>
    </source>
</evidence>
<reference evidence="4 5" key="1">
    <citation type="submission" date="2024-02" db="EMBL/GenBank/DDBJ databases">
        <title>Seven novel Bacillus-like species.</title>
        <authorList>
            <person name="Liu G."/>
        </authorList>
    </citation>
    <scope>NUCLEOTIDE SEQUENCE [LARGE SCALE GENOMIC DNA]</scope>
    <source>
        <strain evidence="4 5">FJAT-52991</strain>
    </source>
</reference>
<keyword evidence="2 3" id="KW-0802">TPR repeat</keyword>
<dbReference type="PROSITE" id="PS50005">
    <property type="entry name" value="TPR"/>
    <property type="match status" value="4"/>
</dbReference>
<dbReference type="EMBL" id="CP147404">
    <property type="protein sequence ID" value="WXB93054.1"/>
    <property type="molecule type" value="Genomic_DNA"/>
</dbReference>
<dbReference type="InterPro" id="IPR050498">
    <property type="entry name" value="Ycf3"/>
</dbReference>
<dbReference type="Gene3D" id="1.25.40.10">
    <property type="entry name" value="Tetratricopeptide repeat domain"/>
    <property type="match status" value="5"/>
</dbReference>
<sequence length="620" mass="71807">MDLLEKARATKDSQTALKYYEQLEHECFEAKDFAVYAEGLHYTGRTKEGIAVLEEGLKRFPDDAYLNGVTGHILREDDREEEALTFLNKAISIEDYYWYYYTRALVHQYLGHMDEAFADYEEAIKREQELGHPQVNSSWYEYGCVLFDNGFVDKALDAFQQAVQSEEHAVPMFYYRLAKAYEEKGELDAAVESMEKAHQLIASFRSMDDKGLRLHWDRARYSADAVRTFQSIIEAGFDFLPDYAQLLLETGKTQEAEEALNEAITRYPDAFSLYMERGIFLFELEKYEESLADFHRAQELDSEDPDPQYWLSRVHYFSGNLRQALVHCHELVKLDSEDASVYKVRAHLYEKLDRWEKAENDYTISLEKEADNRDQTFRERSFARYQQGKFEQAYDDLKLALEENPSLLESSEFALDEGMALLAMGYLDQAEEAFTKGIEIEPPSPVILEKRARCRLSQEKFQEALEDCNEAIDLAPEYAILYHLRGLIHLRMQNSESALADIEHFIELVPGNPQGFITLGLIYESLGQDEAAEELYSMAITINAFIPEPYYRRAFLRAEQGLLDEAASDYVQWVSLYGKELSTDIWPALLEQIEDIDETVLELALQKIKQTYGKTPHLLS</sequence>
<name>A0ABZ2N5Q6_9BACI</name>
<evidence type="ECO:0000256" key="2">
    <source>
        <dbReference type="ARBA" id="ARBA00022803"/>
    </source>
</evidence>
<keyword evidence="5" id="KW-1185">Reference proteome</keyword>
<feature type="repeat" description="TPR" evidence="3">
    <location>
        <begin position="271"/>
        <end position="304"/>
    </location>
</feature>
<feature type="repeat" description="TPR" evidence="3">
    <location>
        <begin position="411"/>
        <end position="444"/>
    </location>
</feature>
<dbReference type="InterPro" id="IPR019734">
    <property type="entry name" value="TPR_rpt"/>
</dbReference>
<gene>
    <name evidence="4" type="ORF">WDJ61_17805</name>
</gene>
<feature type="repeat" description="TPR" evidence="3">
    <location>
        <begin position="171"/>
        <end position="204"/>
    </location>
</feature>
<organism evidence="4 5">
    <name type="scientific">Bacillus kandeliae</name>
    <dbReference type="NCBI Taxonomy" id="3129297"/>
    <lineage>
        <taxon>Bacteria</taxon>
        <taxon>Bacillati</taxon>
        <taxon>Bacillota</taxon>
        <taxon>Bacilli</taxon>
        <taxon>Bacillales</taxon>
        <taxon>Bacillaceae</taxon>
        <taxon>Bacillus</taxon>
    </lineage>
</organism>